<dbReference type="EMBL" id="FWFU01000001">
    <property type="protein sequence ID" value="SLN11247.1"/>
    <property type="molecule type" value="Genomic_DNA"/>
</dbReference>
<evidence type="ECO:0000313" key="2">
    <source>
        <dbReference type="Proteomes" id="UP000193207"/>
    </source>
</evidence>
<keyword evidence="2" id="KW-1185">Reference proteome</keyword>
<dbReference type="Proteomes" id="UP000193207">
    <property type="component" value="Unassembled WGS sequence"/>
</dbReference>
<evidence type="ECO:0000313" key="1">
    <source>
        <dbReference type="EMBL" id="SLN11247.1"/>
    </source>
</evidence>
<dbReference type="RefSeq" id="WP_085815830.1">
    <property type="nucleotide sequence ID" value="NZ_FWFU01000001.1"/>
</dbReference>
<sequence length="554" mass="59766">MTLYVAVVPDTDTFDPVTHARFDLDVLQLTMSHRDNRLAQVSLEVSNPRTPLSSLIDARVFLSDADGLVFSGRFSYVPRGAVGDTVTLEAIAREDDIDGQIASLTESLKVAPFYDSLFVPIGAEDDPAEVLAGYPRTLAYSRTGGGVAAVDALSGATTLELKPLTDSIRYDVEPVAKSYGVNLTVAWRQLIKQTISDPSWTRDLSTMTPEGLISAWPTLGQVIGTGFRVSESSIAEELDAFDRPQREQVERIEAVSSDELDPAWIDAGEFRRIAEIAPMTASLAFTYSGEVSRVQTASFKLPAGLQDGATLDEEEIEDITLNDISRSDAPAWNPGTDYEEGDEVVDGGSLYRSRRDHTSLQERTPADWVLIGDAASIDSRRTFSFFSTARGQAALDHALERVRARARIASRCVRVSFEARMPDPHSVTEDCQVTLAHPKIPGGTITGRLVEYTLEWSGENRFTIRGTIAACPGNGGTDDASLDIDTSGAPSTGARASVQIKNKGPEQQAAFDAGTDIPETSIDIKTTPAPAVELEHEITVTPSGTIAIPDQATV</sequence>
<gene>
    <name evidence="1" type="ORF">ROH8110_00079</name>
</gene>
<dbReference type="OrthoDB" id="8477170at2"/>
<protein>
    <submittedName>
        <fullName evidence="1">Uncharacterized protein</fullName>
    </submittedName>
</protein>
<accession>A0A1X6Y7H0</accession>
<name>A0A1X6Y7H0_9RHOB</name>
<dbReference type="Gene3D" id="2.10.10.20">
    <property type="entry name" value="Carbohydrate-binding module superfamily 5/12"/>
    <property type="match status" value="1"/>
</dbReference>
<organism evidence="1 2">
    <name type="scientific">Roseovarius halotolerans</name>
    <dbReference type="NCBI Taxonomy" id="505353"/>
    <lineage>
        <taxon>Bacteria</taxon>
        <taxon>Pseudomonadati</taxon>
        <taxon>Pseudomonadota</taxon>
        <taxon>Alphaproteobacteria</taxon>
        <taxon>Rhodobacterales</taxon>
        <taxon>Roseobacteraceae</taxon>
        <taxon>Roseovarius</taxon>
    </lineage>
</organism>
<dbReference type="AlphaFoldDB" id="A0A1X6Y7H0"/>
<reference evidence="1 2" key="1">
    <citation type="submission" date="2017-03" db="EMBL/GenBank/DDBJ databases">
        <authorList>
            <person name="Afonso C.L."/>
            <person name="Miller P.J."/>
            <person name="Scott M.A."/>
            <person name="Spackman E."/>
            <person name="Goraichik I."/>
            <person name="Dimitrov K.M."/>
            <person name="Suarez D.L."/>
            <person name="Swayne D.E."/>
        </authorList>
    </citation>
    <scope>NUCLEOTIDE SEQUENCE [LARGE SCALE GENOMIC DNA]</scope>
    <source>
        <strain evidence="1 2">CECT 8110</strain>
    </source>
</reference>
<proteinExistence type="predicted"/>